<dbReference type="PROSITE" id="PS50835">
    <property type="entry name" value="IG_LIKE"/>
    <property type="match status" value="1"/>
</dbReference>
<dbReference type="Gene3D" id="2.60.40.10">
    <property type="entry name" value="Immunoglobulins"/>
    <property type="match status" value="1"/>
</dbReference>
<dbReference type="PANTHER" id="PTHR23266">
    <property type="entry name" value="IMMUNOGLOBULIN HEAVY CHAIN"/>
    <property type="match status" value="1"/>
</dbReference>
<dbReference type="Proteomes" id="UP000261540">
    <property type="component" value="Unplaced"/>
</dbReference>
<reference evidence="6" key="2">
    <citation type="submission" date="2025-09" db="UniProtKB">
        <authorList>
            <consortium name="Ensembl"/>
        </authorList>
    </citation>
    <scope>IDENTIFICATION</scope>
</reference>
<evidence type="ECO:0000259" key="5">
    <source>
        <dbReference type="PROSITE" id="PS50835"/>
    </source>
</evidence>
<protein>
    <recommendedName>
        <fullName evidence="5">Ig-like domain-containing protein</fullName>
    </recommendedName>
</protein>
<dbReference type="InterPro" id="IPR050199">
    <property type="entry name" value="IgHV"/>
</dbReference>
<dbReference type="GO" id="GO:0002250">
    <property type="term" value="P:adaptive immune response"/>
    <property type="evidence" value="ECO:0007669"/>
    <property type="project" value="UniProtKB-KW"/>
</dbReference>
<organism evidence="6 7">
    <name type="scientific">Paramormyrops kingsleyae</name>
    <dbReference type="NCBI Taxonomy" id="1676925"/>
    <lineage>
        <taxon>Eukaryota</taxon>
        <taxon>Metazoa</taxon>
        <taxon>Chordata</taxon>
        <taxon>Craniata</taxon>
        <taxon>Vertebrata</taxon>
        <taxon>Euteleostomi</taxon>
        <taxon>Actinopterygii</taxon>
        <taxon>Neopterygii</taxon>
        <taxon>Teleostei</taxon>
        <taxon>Osteoglossocephala</taxon>
        <taxon>Osteoglossomorpha</taxon>
        <taxon>Osteoglossiformes</taxon>
        <taxon>Mormyridae</taxon>
        <taxon>Paramormyrops</taxon>
    </lineage>
</organism>
<accession>A0A3B3QWE7</accession>
<dbReference type="InterPro" id="IPR013106">
    <property type="entry name" value="Ig_V-set"/>
</dbReference>
<dbReference type="SMART" id="SM00406">
    <property type="entry name" value="IGv"/>
    <property type="match status" value="1"/>
</dbReference>
<evidence type="ECO:0000313" key="7">
    <source>
        <dbReference type="Proteomes" id="UP000261540"/>
    </source>
</evidence>
<dbReference type="Ensembl" id="ENSPKIT00000035050.1">
    <property type="protein sequence ID" value="ENSPKIP00000010912.1"/>
    <property type="gene ID" value="ENSPKIG00000025442.1"/>
</dbReference>
<keyword evidence="2" id="KW-1064">Adaptive immunity</keyword>
<dbReference type="GO" id="GO:0019814">
    <property type="term" value="C:immunoglobulin complex"/>
    <property type="evidence" value="ECO:0007669"/>
    <property type="project" value="UniProtKB-KW"/>
</dbReference>
<dbReference type="InterPro" id="IPR036179">
    <property type="entry name" value="Ig-like_dom_sf"/>
</dbReference>
<reference evidence="6" key="1">
    <citation type="submission" date="2025-08" db="UniProtKB">
        <authorList>
            <consortium name="Ensembl"/>
        </authorList>
    </citation>
    <scope>IDENTIFICATION</scope>
</reference>
<evidence type="ECO:0000256" key="2">
    <source>
        <dbReference type="ARBA" id="ARBA00023130"/>
    </source>
</evidence>
<dbReference type="GO" id="GO:0005576">
    <property type="term" value="C:extracellular region"/>
    <property type="evidence" value="ECO:0007669"/>
    <property type="project" value="UniProtKB-ARBA"/>
</dbReference>
<evidence type="ECO:0000313" key="6">
    <source>
        <dbReference type="Ensembl" id="ENSPKIP00000010912.1"/>
    </source>
</evidence>
<dbReference type="InterPro" id="IPR007110">
    <property type="entry name" value="Ig-like_dom"/>
</dbReference>
<sequence>YSFYWVFLHVSLSAVVSVYCNVELTQSESITVKPGGSPTISCKVSYSVTSYSTNWIRQLEGKELEWIGIIWYNGDTDYKDSLKNKFTISRDTSINTVSLQGKSLQAEDTAVYNCVRQSQ</sequence>
<dbReference type="SUPFAM" id="SSF48726">
    <property type="entry name" value="Immunoglobulin"/>
    <property type="match status" value="1"/>
</dbReference>
<feature type="domain" description="Ig-like" evidence="5">
    <location>
        <begin position="13"/>
        <end position="119"/>
    </location>
</feature>
<evidence type="ECO:0000256" key="3">
    <source>
        <dbReference type="ARBA" id="ARBA00043265"/>
    </source>
</evidence>
<feature type="chain" id="PRO_5017256974" description="Ig-like domain-containing protein" evidence="4">
    <location>
        <begin position="21"/>
        <end position="119"/>
    </location>
</feature>
<evidence type="ECO:0000256" key="1">
    <source>
        <dbReference type="ARBA" id="ARBA00022859"/>
    </source>
</evidence>
<dbReference type="GeneTree" id="ENSGT01020000230358"/>
<dbReference type="AlphaFoldDB" id="A0A3B3QWE7"/>
<evidence type="ECO:0000256" key="4">
    <source>
        <dbReference type="SAM" id="SignalP"/>
    </source>
</evidence>
<keyword evidence="1" id="KW-0391">Immunity</keyword>
<keyword evidence="3" id="KW-1280">Immunoglobulin</keyword>
<keyword evidence="7" id="KW-1185">Reference proteome</keyword>
<proteinExistence type="predicted"/>
<feature type="signal peptide" evidence="4">
    <location>
        <begin position="1"/>
        <end position="20"/>
    </location>
</feature>
<name>A0A3B3QWE7_9TELE</name>
<dbReference type="InterPro" id="IPR013783">
    <property type="entry name" value="Ig-like_fold"/>
</dbReference>
<keyword evidence="4" id="KW-0732">Signal</keyword>
<dbReference type="STRING" id="1676925.ENSPKIP00000010912"/>
<dbReference type="Pfam" id="PF07686">
    <property type="entry name" value="V-set"/>
    <property type="match status" value="1"/>
</dbReference>